<dbReference type="Pfam" id="PF02104">
    <property type="entry name" value="SURF1"/>
    <property type="match status" value="1"/>
</dbReference>
<dbReference type="PANTHER" id="PTHR23427:SF2">
    <property type="entry name" value="SURFEIT LOCUS PROTEIN 1"/>
    <property type="match status" value="1"/>
</dbReference>
<evidence type="ECO:0000256" key="1">
    <source>
        <dbReference type="ARBA" id="ARBA00004370"/>
    </source>
</evidence>
<keyword evidence="3 6" id="KW-0812">Transmembrane</keyword>
<dbReference type="STRING" id="526226.Gbro_3101"/>
<feature type="compositionally biased region" description="Low complexity" evidence="7">
    <location>
        <begin position="248"/>
        <end position="277"/>
    </location>
</feature>
<dbReference type="InterPro" id="IPR002994">
    <property type="entry name" value="Surf1/Shy1"/>
</dbReference>
<dbReference type="PANTHER" id="PTHR23427">
    <property type="entry name" value="SURFEIT LOCUS PROTEIN"/>
    <property type="match status" value="1"/>
</dbReference>
<evidence type="ECO:0000313" key="8">
    <source>
        <dbReference type="EMBL" id="ACY22307.1"/>
    </source>
</evidence>
<dbReference type="CDD" id="cd06662">
    <property type="entry name" value="SURF1"/>
    <property type="match status" value="1"/>
</dbReference>
<dbReference type="GO" id="GO:0005886">
    <property type="term" value="C:plasma membrane"/>
    <property type="evidence" value="ECO:0007669"/>
    <property type="project" value="UniProtKB-SubCell"/>
</dbReference>
<keyword evidence="6" id="KW-1003">Cell membrane</keyword>
<dbReference type="HOGENOM" id="CLU_047737_0_0_11"/>
<keyword evidence="9" id="KW-1185">Reference proteome</keyword>
<gene>
    <name evidence="8" type="ordered locus">Gbro_3101</name>
</gene>
<dbReference type="PROSITE" id="PS51257">
    <property type="entry name" value="PROKAR_LIPOPROTEIN"/>
    <property type="match status" value="1"/>
</dbReference>
<dbReference type="RefSeq" id="WP_012834823.1">
    <property type="nucleotide sequence ID" value="NC_013441.1"/>
</dbReference>
<reference evidence="8 9" key="2">
    <citation type="journal article" date="2010" name="Stand. Genomic Sci.">
        <title>Complete genome sequence of Gordonia bronchialis type strain (3410).</title>
        <authorList>
            <person name="Ivanova N."/>
            <person name="Sikorski J."/>
            <person name="Jando M."/>
            <person name="Lapidus A."/>
            <person name="Nolan M."/>
            <person name="Lucas S."/>
            <person name="Del Rio T.G."/>
            <person name="Tice H."/>
            <person name="Copeland A."/>
            <person name="Cheng J.F."/>
            <person name="Chen F."/>
            <person name="Bruce D."/>
            <person name="Goodwin L."/>
            <person name="Pitluck S."/>
            <person name="Mavromatis K."/>
            <person name="Ovchinnikova G."/>
            <person name="Pati A."/>
            <person name="Chen A."/>
            <person name="Palaniappan K."/>
            <person name="Land M."/>
            <person name="Hauser L."/>
            <person name="Chang Y.J."/>
            <person name="Jeffries C.D."/>
            <person name="Chain P."/>
            <person name="Saunders E."/>
            <person name="Han C."/>
            <person name="Detter J.C."/>
            <person name="Brettin T."/>
            <person name="Rohde M."/>
            <person name="Goker M."/>
            <person name="Bristow J."/>
            <person name="Eisen J.A."/>
            <person name="Markowitz V."/>
            <person name="Hugenholtz P."/>
            <person name="Klenk H.P."/>
            <person name="Kyrpides N.C."/>
        </authorList>
    </citation>
    <scope>NUCLEOTIDE SEQUENCE [LARGE SCALE GENOMIC DNA]</scope>
    <source>
        <strain evidence="9">ATCC 25592 / DSM 43247 / BCRC 13721 / JCM 3198 / KCTC 3076 / NBRC 16047 / NCTC 10667</strain>
    </source>
</reference>
<organism evidence="8 9">
    <name type="scientific">Gordonia bronchialis (strain ATCC 25592 / DSM 43247 / BCRC 13721 / JCM 3198 / KCTC 3076 / NBRC 16047 / NCTC 10667)</name>
    <name type="common">Rhodococcus bronchialis</name>
    <dbReference type="NCBI Taxonomy" id="526226"/>
    <lineage>
        <taxon>Bacteria</taxon>
        <taxon>Bacillati</taxon>
        <taxon>Actinomycetota</taxon>
        <taxon>Actinomycetes</taxon>
        <taxon>Mycobacteriales</taxon>
        <taxon>Gordoniaceae</taxon>
        <taxon>Gordonia</taxon>
    </lineage>
</organism>
<feature type="compositionally biased region" description="Basic and acidic residues" evidence="7">
    <location>
        <begin position="309"/>
        <end position="327"/>
    </location>
</feature>
<accession>D0LB14</accession>
<reference evidence="9" key="1">
    <citation type="submission" date="2009-10" db="EMBL/GenBank/DDBJ databases">
        <title>The complete chromosome of Gordonia bronchialis DSM 43247.</title>
        <authorList>
            <consortium name="US DOE Joint Genome Institute (JGI-PGF)"/>
            <person name="Lucas S."/>
            <person name="Copeland A."/>
            <person name="Lapidus A."/>
            <person name="Glavina del Rio T."/>
            <person name="Dalin E."/>
            <person name="Tice H."/>
            <person name="Bruce D."/>
            <person name="Goodwin L."/>
            <person name="Pitluck S."/>
            <person name="Kyrpides N."/>
            <person name="Mavromatis K."/>
            <person name="Ivanova N."/>
            <person name="Ovchinnikova G."/>
            <person name="Saunders E."/>
            <person name="Brettin T."/>
            <person name="Detter J.C."/>
            <person name="Han C."/>
            <person name="Larimer F."/>
            <person name="Land M."/>
            <person name="Hauser L."/>
            <person name="Markowitz V."/>
            <person name="Cheng J.-F."/>
            <person name="Hugenholtz P."/>
            <person name="Woyke T."/>
            <person name="Wu D."/>
            <person name="Jando M."/>
            <person name="Schneider S."/>
            <person name="Goeker M."/>
            <person name="Klenk H.-P."/>
            <person name="Eisen J.A."/>
        </authorList>
    </citation>
    <scope>NUCLEOTIDE SEQUENCE [LARGE SCALE GENOMIC DNA]</scope>
    <source>
        <strain evidence="9">ATCC 25592 / DSM 43247 / BCRC 13721 / JCM 3198 / KCTC 3076 / NBRC 16047 / NCTC 10667</strain>
    </source>
</reference>
<comment type="similarity">
    <text evidence="2 6">Belongs to the SURF1 family.</text>
</comment>
<proteinExistence type="inferred from homology"/>
<keyword evidence="4 6" id="KW-1133">Transmembrane helix</keyword>
<keyword evidence="5 6" id="KW-0472">Membrane</keyword>
<dbReference type="EMBL" id="CP001802">
    <property type="protein sequence ID" value="ACY22307.1"/>
    <property type="molecule type" value="Genomic_DNA"/>
</dbReference>
<dbReference type="PROSITE" id="PS50895">
    <property type="entry name" value="SURF1"/>
    <property type="match status" value="1"/>
</dbReference>
<evidence type="ECO:0000256" key="4">
    <source>
        <dbReference type="ARBA" id="ARBA00022989"/>
    </source>
</evidence>
<feature type="region of interest" description="Disordered" evidence="7">
    <location>
        <begin position="248"/>
        <end position="327"/>
    </location>
</feature>
<evidence type="ECO:0000256" key="2">
    <source>
        <dbReference type="ARBA" id="ARBA00007165"/>
    </source>
</evidence>
<dbReference type="Proteomes" id="UP000001219">
    <property type="component" value="Chromosome"/>
</dbReference>
<dbReference type="eggNOG" id="COG3346">
    <property type="taxonomic scope" value="Bacteria"/>
</dbReference>
<feature type="transmembrane region" description="Helical" evidence="6">
    <location>
        <begin position="12"/>
        <end position="35"/>
    </location>
</feature>
<dbReference type="InterPro" id="IPR045214">
    <property type="entry name" value="Surf1/Surf4"/>
</dbReference>
<name>D0LB14_GORB4</name>
<dbReference type="OrthoDB" id="9807214at2"/>
<dbReference type="KEGG" id="gbr:Gbro_3101"/>
<evidence type="ECO:0000256" key="7">
    <source>
        <dbReference type="SAM" id="MobiDB-lite"/>
    </source>
</evidence>
<evidence type="ECO:0000256" key="3">
    <source>
        <dbReference type="ARBA" id="ARBA00022692"/>
    </source>
</evidence>
<dbReference type="AlphaFoldDB" id="D0LB14"/>
<evidence type="ECO:0000256" key="5">
    <source>
        <dbReference type="ARBA" id="ARBA00023136"/>
    </source>
</evidence>
<evidence type="ECO:0000256" key="6">
    <source>
        <dbReference type="RuleBase" id="RU363076"/>
    </source>
</evidence>
<protein>
    <recommendedName>
        <fullName evidence="6">SURF1-like protein</fullName>
    </recommendedName>
</protein>
<sequence>MHVLRTVLRPGWIALGVVVIAFAVACFTLLAPWQLGKNSSTEHRNDLIRAAADTGPVPLAQLAPTGAFDASNEWREVTISGHYLPAAQTLVRLRNVDEQAAIEVVTPFAVAGTDRVIAVDRGFVRPAEGAAPPIPAVPTGEVTISGRIRAPEGTTPGRGAHSEENMLAVYTIDPAEIGRATGLRMDGFYVQLSPAQPGSLGEIPLPQLDSGPYLSYGLQWLAFGIMAPLGAAYFLYSEIRQRRRSAAANRARSSTVTAETSSESAPAVDTAGAASSARAERRRRVRSDLRAASTAPDPRQVGQVGSGPDAERTPDQVRDKLSQRYGG</sequence>
<feature type="transmembrane region" description="Helical" evidence="6">
    <location>
        <begin position="213"/>
        <end position="236"/>
    </location>
</feature>
<evidence type="ECO:0000313" key="9">
    <source>
        <dbReference type="Proteomes" id="UP000001219"/>
    </source>
</evidence>
<comment type="subcellular location">
    <subcellularLocation>
        <location evidence="6">Cell membrane</location>
        <topology evidence="6">Multi-pass membrane protein</topology>
    </subcellularLocation>
    <subcellularLocation>
        <location evidence="1">Membrane</location>
    </subcellularLocation>
</comment>